<evidence type="ECO:0000256" key="1">
    <source>
        <dbReference type="SAM" id="Phobius"/>
    </source>
</evidence>
<organism evidence="2 3">
    <name type="scientific">Photobacterium marinum</name>
    <dbReference type="NCBI Taxonomy" id="1056511"/>
    <lineage>
        <taxon>Bacteria</taxon>
        <taxon>Pseudomonadati</taxon>
        <taxon>Pseudomonadota</taxon>
        <taxon>Gammaproteobacteria</taxon>
        <taxon>Vibrionales</taxon>
        <taxon>Vibrionaceae</taxon>
        <taxon>Photobacterium</taxon>
    </lineage>
</organism>
<keyword evidence="1" id="KW-0812">Transmembrane</keyword>
<protein>
    <submittedName>
        <fullName evidence="2">Uncharacterized protein</fullName>
    </submittedName>
</protein>
<accession>L8J6L2</accession>
<proteinExistence type="predicted"/>
<reference evidence="2 3" key="1">
    <citation type="submission" date="2012-12" db="EMBL/GenBank/DDBJ databases">
        <title>Genome Assembly of Photobacterium sp. AK15.</title>
        <authorList>
            <person name="Khatri I."/>
            <person name="Vaidya B."/>
            <person name="Srinivas T.N.R."/>
            <person name="Subramanian S."/>
            <person name="Pinnaka A."/>
        </authorList>
    </citation>
    <scope>NUCLEOTIDE SEQUENCE [LARGE SCALE GENOMIC DNA]</scope>
    <source>
        <strain evidence="2 3">AK15</strain>
    </source>
</reference>
<dbReference type="EMBL" id="AMZO01000056">
    <property type="protein sequence ID" value="ELR63112.1"/>
    <property type="molecule type" value="Genomic_DNA"/>
</dbReference>
<evidence type="ECO:0000313" key="3">
    <source>
        <dbReference type="Proteomes" id="UP000011134"/>
    </source>
</evidence>
<dbReference type="PATRIC" id="fig|1056511.3.peg.4912"/>
<keyword evidence="1" id="KW-0472">Membrane</keyword>
<feature type="transmembrane region" description="Helical" evidence="1">
    <location>
        <begin position="29"/>
        <end position="47"/>
    </location>
</feature>
<comment type="caution">
    <text evidence="2">The sequence shown here is derived from an EMBL/GenBank/DDBJ whole genome shotgun (WGS) entry which is preliminary data.</text>
</comment>
<keyword evidence="3" id="KW-1185">Reference proteome</keyword>
<dbReference type="AlphaFoldDB" id="L8J6L2"/>
<keyword evidence="1" id="KW-1133">Transmembrane helix</keyword>
<evidence type="ECO:0000313" key="2">
    <source>
        <dbReference type="EMBL" id="ELR63112.1"/>
    </source>
</evidence>
<dbReference type="OrthoDB" id="6291126at2"/>
<gene>
    <name evidence="2" type="ORF">C942_04099</name>
</gene>
<sequence length="168" mass="18243">MVEIEKNCEDVKRSNDECGYAVAKKRVKLVGVFQILASIVIIGALFLGTFEGILQFTLACAFVLLNFIAGVTAIKGKVHLYWISIVNQLLQVVSFSVNGLEVNYSGIGGACLKVFWGDVSGFVFNAYVSPGFSIENYPESFTSGYIAIDVLALIFIAALLTARKKNIS</sequence>
<dbReference type="RefSeq" id="WP_007471418.1">
    <property type="nucleotide sequence ID" value="NZ_AMZO01000056.1"/>
</dbReference>
<feature type="transmembrane region" description="Helical" evidence="1">
    <location>
        <begin position="142"/>
        <end position="162"/>
    </location>
</feature>
<name>L8J6L2_9GAMM</name>
<feature type="transmembrane region" description="Helical" evidence="1">
    <location>
        <begin position="53"/>
        <end position="73"/>
    </location>
</feature>
<dbReference type="Proteomes" id="UP000011134">
    <property type="component" value="Unassembled WGS sequence"/>
</dbReference>